<dbReference type="PANTHER" id="PTHR33067">
    <property type="entry name" value="RNA-DIRECTED DNA POLYMERASE-RELATED"/>
    <property type="match status" value="1"/>
</dbReference>
<evidence type="ECO:0000313" key="2">
    <source>
        <dbReference type="Proteomes" id="UP001457282"/>
    </source>
</evidence>
<dbReference type="InterPro" id="IPR021109">
    <property type="entry name" value="Peptidase_aspartic_dom_sf"/>
</dbReference>
<keyword evidence="2" id="KW-1185">Reference proteome</keyword>
<dbReference type="Gene3D" id="2.40.70.10">
    <property type="entry name" value="Acid Proteases"/>
    <property type="match status" value="1"/>
</dbReference>
<dbReference type="AlphaFoldDB" id="A0AAW1Y2G0"/>
<name>A0AAW1Y2G0_RUBAR</name>
<protein>
    <submittedName>
        <fullName evidence="1">Uncharacterized protein</fullName>
    </submittedName>
</protein>
<organism evidence="1 2">
    <name type="scientific">Rubus argutus</name>
    <name type="common">Southern blackberry</name>
    <dbReference type="NCBI Taxonomy" id="59490"/>
    <lineage>
        <taxon>Eukaryota</taxon>
        <taxon>Viridiplantae</taxon>
        <taxon>Streptophyta</taxon>
        <taxon>Embryophyta</taxon>
        <taxon>Tracheophyta</taxon>
        <taxon>Spermatophyta</taxon>
        <taxon>Magnoliopsida</taxon>
        <taxon>eudicotyledons</taxon>
        <taxon>Gunneridae</taxon>
        <taxon>Pentapetalae</taxon>
        <taxon>rosids</taxon>
        <taxon>fabids</taxon>
        <taxon>Rosales</taxon>
        <taxon>Rosaceae</taxon>
        <taxon>Rosoideae</taxon>
        <taxon>Rosoideae incertae sedis</taxon>
        <taxon>Rubus</taxon>
    </lineage>
</organism>
<evidence type="ECO:0000313" key="1">
    <source>
        <dbReference type="EMBL" id="KAK9943069.1"/>
    </source>
</evidence>
<dbReference type="EMBL" id="JBEDUW010000002">
    <property type="protein sequence ID" value="KAK9943069.1"/>
    <property type="molecule type" value="Genomic_DNA"/>
</dbReference>
<gene>
    <name evidence="1" type="ORF">M0R45_008690</name>
</gene>
<comment type="caution">
    <text evidence="1">The sequence shown here is derived from an EMBL/GenBank/DDBJ whole genome shotgun (WGS) entry which is preliminary data.</text>
</comment>
<accession>A0AAW1Y2G0</accession>
<reference evidence="1 2" key="1">
    <citation type="journal article" date="2023" name="G3 (Bethesda)">
        <title>A chromosome-length genome assembly and annotation of blackberry (Rubus argutus, cv. 'Hillquist').</title>
        <authorList>
            <person name="Bruna T."/>
            <person name="Aryal R."/>
            <person name="Dudchenko O."/>
            <person name="Sargent D.J."/>
            <person name="Mead D."/>
            <person name="Buti M."/>
            <person name="Cavallini A."/>
            <person name="Hytonen T."/>
            <person name="Andres J."/>
            <person name="Pham M."/>
            <person name="Weisz D."/>
            <person name="Mascagni F."/>
            <person name="Usai G."/>
            <person name="Natali L."/>
            <person name="Bassil N."/>
            <person name="Fernandez G.E."/>
            <person name="Lomsadze A."/>
            <person name="Armour M."/>
            <person name="Olukolu B."/>
            <person name="Poorten T."/>
            <person name="Britton C."/>
            <person name="Davik J."/>
            <person name="Ashrafi H."/>
            <person name="Aiden E.L."/>
            <person name="Borodovsky M."/>
            <person name="Worthington M."/>
        </authorList>
    </citation>
    <scope>NUCLEOTIDE SEQUENCE [LARGE SCALE GENOMIC DNA]</scope>
    <source>
        <strain evidence="1">PI 553951</strain>
    </source>
</reference>
<dbReference type="PANTHER" id="PTHR33067:SF9">
    <property type="entry name" value="RNA-DIRECTED DNA POLYMERASE"/>
    <property type="match status" value="1"/>
</dbReference>
<dbReference type="CDD" id="cd00303">
    <property type="entry name" value="retropepsin_like"/>
    <property type="match status" value="1"/>
</dbReference>
<dbReference type="Proteomes" id="UP001457282">
    <property type="component" value="Unassembled WGS sequence"/>
</dbReference>
<proteinExistence type="predicted"/>
<sequence length="321" mass="36565">MEQWNYTWDDFRQFEHPLATQEYEFRLGTYHGTMVPQPYLQDQYFESRLSFIEEVAAHLQKSLVDDAEQWRESQERSAKIDKLIEQIQANKLFEHDQELTNQQPSGGEENVPSGEQVLEIQCENALKKKIKAADKKKRKKKKGVMAEVFDIFTKADVNLPLLDLISRVPTYAEFVRNLCVHKRKLPTNGEVVLKEEASAIIQHRASPDIHDPTSFVVGCTIGEKFFDGALMDMCTCINIMPLETFRKLAIGNLQPTSISVQLADETFRMPVGIVEDVLVRVDKFILPADFVILDMDEDPKIESGLPIILGSPFMAIAGCED</sequence>